<dbReference type="OrthoDB" id="10442782at2759"/>
<organism evidence="2 3">
    <name type="scientific">Cyanidioschyzon merolae (strain NIES-3377 / 10D)</name>
    <name type="common">Unicellular red alga</name>
    <dbReference type="NCBI Taxonomy" id="280699"/>
    <lineage>
        <taxon>Eukaryota</taxon>
        <taxon>Rhodophyta</taxon>
        <taxon>Bangiophyceae</taxon>
        <taxon>Cyanidiales</taxon>
        <taxon>Cyanidiaceae</taxon>
        <taxon>Cyanidioschyzon</taxon>
    </lineage>
</organism>
<dbReference type="RefSeq" id="XP_005534861.1">
    <property type="nucleotide sequence ID" value="XM_005534804.1"/>
</dbReference>
<dbReference type="GeneID" id="16994209"/>
<dbReference type="HOGENOM" id="CLU_251370_0_0_1"/>
<evidence type="ECO:0000256" key="1">
    <source>
        <dbReference type="SAM" id="MobiDB-lite"/>
    </source>
</evidence>
<feature type="region of interest" description="Disordered" evidence="1">
    <location>
        <begin position="435"/>
        <end position="456"/>
    </location>
</feature>
<dbReference type="KEGG" id="cme:CYME_CMJ123C"/>
<name>M1V826_CYAM1</name>
<sequence>MQVRPLPDLARELHASQVRVVVRALQELWVEHGALGDCSATAEDLAAILVEEIGARDVDFDVETLESESAGSADVDSDELLEGLRALREAKRKVALAKQGEERSLENVDAEHFSERAEELVVFLLNEVSRERLGHSLAKRSALETQRAESGVPADAHQTHRAGHAFFNLVLALYTAVMLRSERSKTRHLGCLLLARLPVRAAMTALALDRGKVVAILLREHSFLRKAAARALSTLLLRFVDVVSGANAAKPSQFEDVDSIWLRRLRYDQHFLRTLATVFRGLVIALEDPDDEVFAESLLGLVRLCRGRPEGAESARSPLGLHCFEILDASGAAIIARFYQTSDPELKSTILRELPGFIALSLDRHKQGSNAAGKTAPRAAPPQTKRKVSCAVDPGAGPAPEADDLWALSFVREFCMPMLKLERNLVRLEDEAAAETNASHGSGSQPKSHRHTKATERNESVWRAVVVFLLELACLTRNRDVQDLLASELPALQVALSQRELSSGLSAYLFRSLLSASMELLPTPEGQYRFLLKELELWPRRPRSCQTRANLMLLVSLTMDCAYRFPSGRVENGAPFGASASAFTDVPSICRALFPPLRRNLLDSHLVRESDWNRLRDTLFCAMTVVCARLHTSLCGTGQQAFDTNRAHTNPSGQQVDLLSEARCHELTTTLHFLSNFREIVFRYHGLSAQYGDFMAALICLALQAVFYQRGVPLALQQVAIGFMTETLRDCARHVASPTALKIFSRGICCALPLLPPFEAENELYDMLVIFLEQAVARASALPVQRRVWRSSTGVLRFETCAPVRAWQSAETVELSGSALSPDENKTGAGDPLLQMLLDAGQSPQMLLRKATSGATAPNANPGERKVHAARHSIPSLLLDSDEETNLEEKNPADERQVPLRTLISEAAPMLYDTQTGTEYAEFVRRTNLELIGSIFEMQKRFPGANSRALRTYVQLAVLQIELLAESPSRAYRDDVFLDVAAAADSQLRFLRIGEYATPESRDALLRRVATKDDTQLQAFLIVNGGQARPLVAAHITDAVVDVVRALLLHEHLLMQCVPDALRKATVSEVNGLERSWVTRQPSVAAFIERFLAFVWPRVSTGPAPGTPAPAVQLCGDHGPLRIQAHYTLDHRAGLVRLVLDVEYQEDACGFADIRIGFCGDGDSSDSSDTASSASADAVKSPADAGWLQVPEQYQYRFFLRQSATLQVPLPLRRGVYYVEPIRVRVWWRPCDSLANMFVTESSNGTDAAVPVVGVDDYQTRAAAAVAVWQCRTAMPMALGEVPVTPSRLLLFSPLDTGTGASSLEFCYGLWDRCPAGRAAAMAPAETSLPAVSRSYLWVHYLLRFLETTFSFRTMAKAPDSEPQYAVLYARSRVHGYSVLMRLEAPLDTALQGTGSPRDLEPGMRPWILMHLRSEDALFLDVFYGHLVNALRHWELPLDVREHDERSIMS</sequence>
<feature type="compositionally biased region" description="Basic and acidic residues" evidence="1">
    <location>
        <begin position="887"/>
        <end position="898"/>
    </location>
</feature>
<feature type="region of interest" description="Disordered" evidence="1">
    <location>
        <begin position="368"/>
        <end position="394"/>
    </location>
</feature>
<feature type="region of interest" description="Disordered" evidence="1">
    <location>
        <begin position="878"/>
        <end position="898"/>
    </location>
</feature>
<dbReference type="Proteomes" id="UP000007014">
    <property type="component" value="Chromosome 10"/>
</dbReference>
<dbReference type="Gramene" id="CMJ123CT">
    <property type="protein sequence ID" value="CMJ123CT"/>
    <property type="gene ID" value="CMJ123C"/>
</dbReference>
<gene>
    <name evidence="2" type="ORF">CYME_CMJ123C</name>
</gene>
<reference evidence="2 3" key="1">
    <citation type="journal article" date="2004" name="Nature">
        <title>Genome sequence of the ultrasmall unicellular red alga Cyanidioschyzon merolae 10D.</title>
        <authorList>
            <person name="Matsuzaki M."/>
            <person name="Misumi O."/>
            <person name="Shin-i T."/>
            <person name="Maruyama S."/>
            <person name="Takahara M."/>
            <person name="Miyagishima S."/>
            <person name="Mori T."/>
            <person name="Nishida K."/>
            <person name="Yagisawa F."/>
            <person name="Nishida K."/>
            <person name="Yoshida Y."/>
            <person name="Nishimura Y."/>
            <person name="Nakao S."/>
            <person name="Kobayashi T."/>
            <person name="Momoyama Y."/>
            <person name="Higashiyama T."/>
            <person name="Minoda A."/>
            <person name="Sano M."/>
            <person name="Nomoto H."/>
            <person name="Oishi K."/>
            <person name="Hayashi H."/>
            <person name="Ohta F."/>
            <person name="Nishizaka S."/>
            <person name="Haga S."/>
            <person name="Miura S."/>
            <person name="Morishita T."/>
            <person name="Kabeya Y."/>
            <person name="Terasawa K."/>
            <person name="Suzuki Y."/>
            <person name="Ishii Y."/>
            <person name="Asakawa S."/>
            <person name="Takano H."/>
            <person name="Ohta N."/>
            <person name="Kuroiwa H."/>
            <person name="Tanaka K."/>
            <person name="Shimizu N."/>
            <person name="Sugano S."/>
            <person name="Sato N."/>
            <person name="Nozaki H."/>
            <person name="Ogasawara N."/>
            <person name="Kohara Y."/>
            <person name="Kuroiwa T."/>
        </authorList>
    </citation>
    <scope>NUCLEOTIDE SEQUENCE [LARGE SCALE GENOMIC DNA]</scope>
    <source>
        <strain evidence="2 3">10D</strain>
    </source>
</reference>
<dbReference type="EMBL" id="AP006492">
    <property type="protein sequence ID" value="BAM80254.1"/>
    <property type="molecule type" value="Genomic_DNA"/>
</dbReference>
<proteinExistence type="predicted"/>
<accession>M1V826</accession>
<protein>
    <submittedName>
        <fullName evidence="2">Uncharacterized protein</fullName>
    </submittedName>
</protein>
<evidence type="ECO:0000313" key="2">
    <source>
        <dbReference type="EMBL" id="BAM80254.1"/>
    </source>
</evidence>
<reference evidence="2 3" key="2">
    <citation type="journal article" date="2007" name="BMC Biol.">
        <title>A 100%-complete sequence reveals unusually simple genomic features in the hot-spring red alga Cyanidioschyzon merolae.</title>
        <authorList>
            <person name="Nozaki H."/>
            <person name="Takano H."/>
            <person name="Misumi O."/>
            <person name="Terasawa K."/>
            <person name="Matsuzaki M."/>
            <person name="Maruyama S."/>
            <person name="Nishida K."/>
            <person name="Yagisawa F."/>
            <person name="Yoshida Y."/>
            <person name="Fujiwara T."/>
            <person name="Takio S."/>
            <person name="Tamura K."/>
            <person name="Chung S.J."/>
            <person name="Nakamura S."/>
            <person name="Kuroiwa H."/>
            <person name="Tanaka K."/>
            <person name="Sato N."/>
            <person name="Kuroiwa T."/>
        </authorList>
    </citation>
    <scope>NUCLEOTIDE SEQUENCE [LARGE SCALE GENOMIC DNA]</scope>
    <source>
        <strain evidence="2 3">10D</strain>
    </source>
</reference>
<feature type="compositionally biased region" description="Polar residues" evidence="1">
    <location>
        <begin position="436"/>
        <end position="446"/>
    </location>
</feature>
<evidence type="ECO:0000313" key="3">
    <source>
        <dbReference type="Proteomes" id="UP000007014"/>
    </source>
</evidence>
<keyword evidence="3" id="KW-1185">Reference proteome</keyword>